<dbReference type="EMBL" id="MU267647">
    <property type="protein sequence ID" value="KAH7912628.1"/>
    <property type="molecule type" value="Genomic_DNA"/>
</dbReference>
<accession>A0ACB8AIT0</accession>
<organism evidence="1 2">
    <name type="scientific">Hygrophoropsis aurantiaca</name>
    <dbReference type="NCBI Taxonomy" id="72124"/>
    <lineage>
        <taxon>Eukaryota</taxon>
        <taxon>Fungi</taxon>
        <taxon>Dikarya</taxon>
        <taxon>Basidiomycota</taxon>
        <taxon>Agaricomycotina</taxon>
        <taxon>Agaricomycetes</taxon>
        <taxon>Agaricomycetidae</taxon>
        <taxon>Boletales</taxon>
        <taxon>Coniophorineae</taxon>
        <taxon>Hygrophoropsidaceae</taxon>
        <taxon>Hygrophoropsis</taxon>
    </lineage>
</organism>
<dbReference type="Proteomes" id="UP000790377">
    <property type="component" value="Unassembled WGS sequence"/>
</dbReference>
<reference evidence="1" key="1">
    <citation type="journal article" date="2021" name="New Phytol.">
        <title>Evolutionary innovations through gain and loss of genes in the ectomycorrhizal Boletales.</title>
        <authorList>
            <person name="Wu G."/>
            <person name="Miyauchi S."/>
            <person name="Morin E."/>
            <person name="Kuo A."/>
            <person name="Drula E."/>
            <person name="Varga T."/>
            <person name="Kohler A."/>
            <person name="Feng B."/>
            <person name="Cao Y."/>
            <person name="Lipzen A."/>
            <person name="Daum C."/>
            <person name="Hundley H."/>
            <person name="Pangilinan J."/>
            <person name="Johnson J."/>
            <person name="Barry K."/>
            <person name="LaButti K."/>
            <person name="Ng V."/>
            <person name="Ahrendt S."/>
            <person name="Min B."/>
            <person name="Choi I.G."/>
            <person name="Park H."/>
            <person name="Plett J.M."/>
            <person name="Magnuson J."/>
            <person name="Spatafora J.W."/>
            <person name="Nagy L.G."/>
            <person name="Henrissat B."/>
            <person name="Grigoriev I.V."/>
            <person name="Yang Z.L."/>
            <person name="Xu J."/>
            <person name="Martin F.M."/>
        </authorList>
    </citation>
    <scope>NUCLEOTIDE SEQUENCE</scope>
    <source>
        <strain evidence="1">ATCC 28755</strain>
    </source>
</reference>
<proteinExistence type="predicted"/>
<name>A0ACB8AIT0_9AGAM</name>
<evidence type="ECO:0000313" key="1">
    <source>
        <dbReference type="EMBL" id="KAH7912628.1"/>
    </source>
</evidence>
<sequence length="545" mass="59897">MPETRLSVMSDETLVPDPSPIPTDHDEMVSIGTKIRGSKPASKPKVQVFGEIPGVNIGCTWEKRIDCCHARVHAQTVAGIHGSIYLGCYSIAVSSFYEDDDDIGEVIIYTGEGGRQKEDPETGKPTNFGAQVYDQNWEDNGNISLLVSLETGKPVRVIRGFKVVSDYAPATGYRYDGLYVVKDAWQEKNGDGLIICRFWLERLPDQPALDGPPTLSSEIAARLELIKKRRLAETAPDVDDILEKRGNKRTSAASKKRRRSDSSASETPDSDSEISTSKRREKAPFHTMKKSRPFDTAPAEFADSDAESFTSPLASNTRNIVTRETFTSQNRNRGTLGAIEQPATPPVDTAVSDPEDSVASKRENRGPPGASKKRGRLDTTSVETADPCEDFFISAAEGENETTPSANKKQRRSDTPAIETADPAEDFFLSAAEGENGTTPGANKKQGRSDTPAVETTDFNADTFISVPEEGDETLLRVIELQRRWGTPPVPFVDSDEEFFVPKKRDEDVDATVDASTSEAPSPPPEWWLDYTDDEIFLTSLTFEV</sequence>
<keyword evidence="2" id="KW-1185">Reference proteome</keyword>
<comment type="caution">
    <text evidence="1">The sequence shown here is derived from an EMBL/GenBank/DDBJ whole genome shotgun (WGS) entry which is preliminary data.</text>
</comment>
<evidence type="ECO:0000313" key="2">
    <source>
        <dbReference type="Proteomes" id="UP000790377"/>
    </source>
</evidence>
<gene>
    <name evidence="1" type="ORF">BJ138DRAFT_1147920</name>
</gene>
<protein>
    <submittedName>
        <fullName evidence="1">Uncharacterized protein</fullName>
    </submittedName>
</protein>